<keyword evidence="1" id="KW-1133">Transmembrane helix</keyword>
<keyword evidence="1" id="KW-0812">Transmembrane</keyword>
<dbReference type="Proteomes" id="UP000198575">
    <property type="component" value="Unassembled WGS sequence"/>
</dbReference>
<name>A0A1I4Y860_9GAMM</name>
<evidence type="ECO:0000256" key="1">
    <source>
        <dbReference type="SAM" id="Phobius"/>
    </source>
</evidence>
<accession>A0A1I4Y860</accession>
<reference evidence="2 3" key="1">
    <citation type="submission" date="2016-10" db="EMBL/GenBank/DDBJ databases">
        <authorList>
            <person name="de Groot N.N."/>
        </authorList>
    </citation>
    <scope>NUCLEOTIDE SEQUENCE [LARGE SCALE GENOMIC DNA]</scope>
    <source>
        <strain evidence="2 3">CGMCC 1.7659</strain>
    </source>
</reference>
<protein>
    <submittedName>
        <fullName evidence="2">Uncharacterized protein</fullName>
    </submittedName>
</protein>
<dbReference type="EMBL" id="FOVF01000015">
    <property type="protein sequence ID" value="SFN33690.1"/>
    <property type="molecule type" value="Genomic_DNA"/>
</dbReference>
<evidence type="ECO:0000313" key="2">
    <source>
        <dbReference type="EMBL" id="SFN33690.1"/>
    </source>
</evidence>
<proteinExistence type="predicted"/>
<organism evidence="2 3">
    <name type="scientific">Dokdonella immobilis</name>
    <dbReference type="NCBI Taxonomy" id="578942"/>
    <lineage>
        <taxon>Bacteria</taxon>
        <taxon>Pseudomonadati</taxon>
        <taxon>Pseudomonadota</taxon>
        <taxon>Gammaproteobacteria</taxon>
        <taxon>Lysobacterales</taxon>
        <taxon>Rhodanobacteraceae</taxon>
        <taxon>Dokdonella</taxon>
    </lineage>
</organism>
<dbReference type="STRING" id="578942.SAMN05216289_11547"/>
<dbReference type="AlphaFoldDB" id="A0A1I4Y860"/>
<gene>
    <name evidence="2" type="ORF">SAMN05216289_11547</name>
</gene>
<keyword evidence="1" id="KW-0472">Membrane</keyword>
<dbReference type="RefSeq" id="WP_092408034.1">
    <property type="nucleotide sequence ID" value="NZ_FOVF01000015.1"/>
</dbReference>
<evidence type="ECO:0000313" key="3">
    <source>
        <dbReference type="Proteomes" id="UP000198575"/>
    </source>
</evidence>
<feature type="transmembrane region" description="Helical" evidence="1">
    <location>
        <begin position="49"/>
        <end position="67"/>
    </location>
</feature>
<sequence length="122" mass="13391">MSSDEHDSELLRLYRDAANEQSPASLDARILAAAAQHARERRIHTRLRILVLAAVVAGLAVALPRWIRPDPIEPAGTVKAIDRYSPLADALRNLRVERLDASVVSACLRRNDLCAHDAPIGN</sequence>
<keyword evidence="3" id="KW-1185">Reference proteome</keyword>